<proteinExistence type="predicted"/>
<keyword evidence="3" id="KW-1185">Reference proteome</keyword>
<gene>
    <name evidence="2" type="ORF">BO97DRAFT_410679</name>
</gene>
<reference evidence="2 3" key="1">
    <citation type="submission" date="2018-02" db="EMBL/GenBank/DDBJ databases">
        <title>The genomes of Aspergillus section Nigri reveals drivers in fungal speciation.</title>
        <authorList>
            <consortium name="DOE Joint Genome Institute"/>
            <person name="Vesth T.C."/>
            <person name="Nybo J."/>
            <person name="Theobald S."/>
            <person name="Brandl J."/>
            <person name="Frisvad J.C."/>
            <person name="Nielsen K.F."/>
            <person name="Lyhne E.K."/>
            <person name="Kogle M.E."/>
            <person name="Kuo A."/>
            <person name="Riley R."/>
            <person name="Clum A."/>
            <person name="Nolan M."/>
            <person name="Lipzen A."/>
            <person name="Salamov A."/>
            <person name="Henrissat B."/>
            <person name="Wiebenga A."/>
            <person name="De vries R.P."/>
            <person name="Grigoriev I.V."/>
            <person name="Mortensen U.H."/>
            <person name="Andersen M.R."/>
            <person name="Baker S.E."/>
        </authorList>
    </citation>
    <scope>NUCLEOTIDE SEQUENCE [LARGE SCALE GENOMIC DNA]</scope>
    <source>
        <strain evidence="2 3">CBS 101889</strain>
    </source>
</reference>
<protein>
    <submittedName>
        <fullName evidence="2">Uncharacterized protein</fullName>
    </submittedName>
</protein>
<dbReference type="GeneID" id="37200432"/>
<dbReference type="Proteomes" id="UP000248961">
    <property type="component" value="Unassembled WGS sequence"/>
</dbReference>
<feature type="compositionally biased region" description="Low complexity" evidence="1">
    <location>
        <begin position="133"/>
        <end position="154"/>
    </location>
</feature>
<dbReference type="RefSeq" id="XP_025555426.1">
    <property type="nucleotide sequence ID" value="XM_025696143.1"/>
</dbReference>
<evidence type="ECO:0000313" key="2">
    <source>
        <dbReference type="EMBL" id="RAL16272.1"/>
    </source>
</evidence>
<evidence type="ECO:0000313" key="3">
    <source>
        <dbReference type="Proteomes" id="UP000248961"/>
    </source>
</evidence>
<feature type="region of interest" description="Disordered" evidence="1">
    <location>
        <begin position="109"/>
        <end position="154"/>
    </location>
</feature>
<dbReference type="VEuPathDB" id="FungiDB:BO97DRAFT_410679"/>
<evidence type="ECO:0000256" key="1">
    <source>
        <dbReference type="SAM" id="MobiDB-lite"/>
    </source>
</evidence>
<dbReference type="EMBL" id="KZ824269">
    <property type="protein sequence ID" value="RAL16272.1"/>
    <property type="molecule type" value="Genomic_DNA"/>
</dbReference>
<name>A0A395I7T4_ASPHC</name>
<accession>A0A395I7T4</accession>
<dbReference type="AlphaFoldDB" id="A0A395I7T4"/>
<organism evidence="2 3">
    <name type="scientific">Aspergillus homomorphus (strain CBS 101889)</name>
    <dbReference type="NCBI Taxonomy" id="1450537"/>
    <lineage>
        <taxon>Eukaryota</taxon>
        <taxon>Fungi</taxon>
        <taxon>Dikarya</taxon>
        <taxon>Ascomycota</taxon>
        <taxon>Pezizomycotina</taxon>
        <taxon>Eurotiomycetes</taxon>
        <taxon>Eurotiomycetidae</taxon>
        <taxon>Eurotiales</taxon>
        <taxon>Aspergillaceae</taxon>
        <taxon>Aspergillus</taxon>
        <taxon>Aspergillus subgen. Circumdati</taxon>
    </lineage>
</organism>
<sequence>MSEPLSETNRKTWEDEYYEARSVEGPPGRRQLEYECRACLVTVTCFATQNDADTLPLPLLRDHLRYCPGRESGVRGLVAAAVGAIALLEEQEQQLLKQIEDEMVVDKPAEVTKTEEEADDDALLPHPQRKLHATSTSTSPSTSPSPSSSSYAYTPYPTQTRAPWCEDPATVRKGFEISGTGKPNERRATCRSCGSAVQDLVHTLRGHNKCCPARVGNWEEDERGLLEHFAMGLKRNSRQARCRACRAVMGGRPELMRRHLRFCRGGVGVRSSSRQRQRVQVQVQVQAQAPGTEVDEGSSLGE</sequence>